<comment type="caution">
    <text evidence="1">The sequence shown here is derived from an EMBL/GenBank/DDBJ whole genome shotgun (WGS) entry which is preliminary data.</text>
</comment>
<gene>
    <name evidence="1" type="ORF">RPERSI_LOCUS36022</name>
</gene>
<keyword evidence="2" id="KW-1185">Reference proteome</keyword>
<reference evidence="1" key="1">
    <citation type="submission" date="2021-06" db="EMBL/GenBank/DDBJ databases">
        <authorList>
            <person name="Kallberg Y."/>
            <person name="Tangrot J."/>
            <person name="Rosling A."/>
        </authorList>
    </citation>
    <scope>NUCLEOTIDE SEQUENCE</scope>
    <source>
        <strain evidence="1">MA461A</strain>
    </source>
</reference>
<sequence>FDWAGKEGIECYPSFMNYKNIKWPPGAEYRKKLDRKHDIYWLKSLKTKYL</sequence>
<organism evidence="1 2">
    <name type="scientific">Racocetra persica</name>
    <dbReference type="NCBI Taxonomy" id="160502"/>
    <lineage>
        <taxon>Eukaryota</taxon>
        <taxon>Fungi</taxon>
        <taxon>Fungi incertae sedis</taxon>
        <taxon>Mucoromycota</taxon>
        <taxon>Glomeromycotina</taxon>
        <taxon>Glomeromycetes</taxon>
        <taxon>Diversisporales</taxon>
        <taxon>Gigasporaceae</taxon>
        <taxon>Racocetra</taxon>
    </lineage>
</organism>
<name>A0ACA9SVT3_9GLOM</name>
<dbReference type="EMBL" id="CAJVQC010170122">
    <property type="protein sequence ID" value="CAG8850309.1"/>
    <property type="molecule type" value="Genomic_DNA"/>
</dbReference>
<proteinExistence type="predicted"/>
<accession>A0ACA9SVT3</accession>
<evidence type="ECO:0000313" key="2">
    <source>
        <dbReference type="Proteomes" id="UP000789920"/>
    </source>
</evidence>
<feature type="non-terminal residue" evidence="1">
    <location>
        <position position="1"/>
    </location>
</feature>
<dbReference type="Proteomes" id="UP000789920">
    <property type="component" value="Unassembled WGS sequence"/>
</dbReference>
<evidence type="ECO:0000313" key="1">
    <source>
        <dbReference type="EMBL" id="CAG8850309.1"/>
    </source>
</evidence>
<feature type="non-terminal residue" evidence="1">
    <location>
        <position position="50"/>
    </location>
</feature>
<protein>
    <submittedName>
        <fullName evidence="1">23621_t:CDS:1</fullName>
    </submittedName>
</protein>